<evidence type="ECO:0000259" key="8">
    <source>
        <dbReference type="Pfam" id="PF08478"/>
    </source>
</evidence>
<dbReference type="Pfam" id="PF08478">
    <property type="entry name" value="POTRA_1"/>
    <property type="match status" value="1"/>
</dbReference>
<evidence type="ECO:0000313" key="10">
    <source>
        <dbReference type="Proteomes" id="UP000274920"/>
    </source>
</evidence>
<sequence>MAAKKRPKDGTRRIPSGSPPARRRDRKEGYDNQRGREYAGTARPERSRGNSEPPGNRENNRPAGKRAAPPRGERPEGTKGRPRKARPNREGVQNHSSRGQGGGPPRQNREAARKPEAKRREKQAPRGRTGWKILLWILVGIAAASGLGFLAVSLFETKKITVTGNQYCSEQEIIDWLLADKYSGNSLYLLWKYNQNDVKQLPAIEETKIGLKSMEEVQVHVKEKTFSGRIDYQEAFLYFDRDGIASLVTDTLIEGVPYIEGIEISLEEVRLGKGLPVTDGQILEELESLMPLLEKQGLSPDKISCAGTDLTLHFGGVRVQIGNSQFADRLAQVPPILEKLTELYADQTGVLHLENYDVSGSSIRFVPDTAAQPQPEPEPEAQPADP</sequence>
<accession>A0A3R8JM58</accession>
<keyword evidence="1" id="KW-1003">Cell membrane</keyword>
<reference evidence="9" key="1">
    <citation type="submission" date="2018-10" db="EMBL/GenBank/DDBJ databases">
        <title>Schaedlerella arabinophila gen. nov. sp. nov., isolated from the mouse intestinal tract and comparative analysis with the genome of the closely related altered Schaedler flora strain ASF502.</title>
        <authorList>
            <person name="Miyake S."/>
            <person name="Soh M."/>
            <person name="Seedorf H."/>
        </authorList>
    </citation>
    <scope>NUCLEOTIDE SEQUENCE [LARGE SCALE GENOMIC DNA]</scope>
    <source>
        <strain evidence="9">DSM 106076</strain>
    </source>
</reference>
<evidence type="ECO:0000256" key="1">
    <source>
        <dbReference type="ARBA" id="ARBA00022475"/>
    </source>
</evidence>
<feature type="compositionally biased region" description="Basic and acidic residues" evidence="6">
    <location>
        <begin position="107"/>
        <end position="124"/>
    </location>
</feature>
<keyword evidence="3 7" id="KW-0812">Transmembrane</keyword>
<dbReference type="EMBL" id="RHJS01000002">
    <property type="protein sequence ID" value="RRK31247.1"/>
    <property type="molecule type" value="Genomic_DNA"/>
</dbReference>
<dbReference type="RefSeq" id="WP_125126963.1">
    <property type="nucleotide sequence ID" value="NZ_RHJS01000002.1"/>
</dbReference>
<gene>
    <name evidence="9" type="ORF">EBB54_07645</name>
</gene>
<evidence type="ECO:0000313" key="9">
    <source>
        <dbReference type="EMBL" id="RRK31247.1"/>
    </source>
</evidence>
<keyword evidence="7" id="KW-0472">Membrane</keyword>
<dbReference type="Proteomes" id="UP000274920">
    <property type="component" value="Unassembled WGS sequence"/>
</dbReference>
<feature type="region of interest" description="Disordered" evidence="6">
    <location>
        <begin position="367"/>
        <end position="386"/>
    </location>
</feature>
<feature type="region of interest" description="Disordered" evidence="6">
    <location>
        <begin position="1"/>
        <end position="125"/>
    </location>
</feature>
<evidence type="ECO:0000256" key="2">
    <source>
        <dbReference type="ARBA" id="ARBA00022618"/>
    </source>
</evidence>
<proteinExistence type="predicted"/>
<evidence type="ECO:0000256" key="7">
    <source>
        <dbReference type="SAM" id="Phobius"/>
    </source>
</evidence>
<name>A0A3R8JM58_9FIRM</name>
<organism evidence="9 10">
    <name type="scientific">Schaedlerella arabinosiphila</name>
    <dbReference type="NCBI Taxonomy" id="2044587"/>
    <lineage>
        <taxon>Bacteria</taxon>
        <taxon>Bacillati</taxon>
        <taxon>Bacillota</taxon>
        <taxon>Clostridia</taxon>
        <taxon>Lachnospirales</taxon>
        <taxon>Lachnospiraceae</taxon>
        <taxon>Schaedlerella</taxon>
    </lineage>
</organism>
<evidence type="ECO:0000256" key="5">
    <source>
        <dbReference type="ARBA" id="ARBA00023306"/>
    </source>
</evidence>
<comment type="caution">
    <text evidence="9">The sequence shown here is derived from an EMBL/GenBank/DDBJ whole genome shotgun (WGS) entry which is preliminary data.</text>
</comment>
<feature type="transmembrane region" description="Helical" evidence="7">
    <location>
        <begin position="133"/>
        <end position="155"/>
    </location>
</feature>
<evidence type="ECO:0000256" key="3">
    <source>
        <dbReference type="ARBA" id="ARBA00022692"/>
    </source>
</evidence>
<evidence type="ECO:0000256" key="6">
    <source>
        <dbReference type="SAM" id="MobiDB-lite"/>
    </source>
</evidence>
<protein>
    <submittedName>
        <fullName evidence="9">FtsQ-type POTRA domain-containing protein</fullName>
    </submittedName>
</protein>
<dbReference type="InterPro" id="IPR013685">
    <property type="entry name" value="POTRA_FtsQ_type"/>
</dbReference>
<feature type="compositionally biased region" description="Basic and acidic residues" evidence="6">
    <location>
        <begin position="26"/>
        <end position="49"/>
    </location>
</feature>
<keyword evidence="5" id="KW-0131">Cell cycle</keyword>
<keyword evidence="2" id="KW-0132">Cell division</keyword>
<dbReference type="AlphaFoldDB" id="A0A3R8JM58"/>
<feature type="domain" description="POTRA" evidence="8">
    <location>
        <begin position="156"/>
        <end position="223"/>
    </location>
</feature>
<keyword evidence="4 7" id="KW-1133">Transmembrane helix</keyword>
<evidence type="ECO:0000256" key="4">
    <source>
        <dbReference type="ARBA" id="ARBA00022989"/>
    </source>
</evidence>
<keyword evidence="10" id="KW-1185">Reference proteome</keyword>